<dbReference type="RefSeq" id="XP_017996192.1">
    <property type="nucleotide sequence ID" value="XM_018149380.1"/>
</dbReference>
<accession>A0A0N0NJ58</accession>
<feature type="domain" description="Brix" evidence="6">
    <location>
        <begin position="30"/>
        <end position="257"/>
    </location>
</feature>
<keyword evidence="3 4" id="KW-0539">Nucleus</keyword>
<dbReference type="GO" id="GO:0000027">
    <property type="term" value="P:ribosomal large subunit assembly"/>
    <property type="evidence" value="ECO:0007669"/>
    <property type="project" value="InterPro"/>
</dbReference>
<dbReference type="PANTHER" id="PTHR12728:SF0">
    <property type="entry name" value="RIBOSOME PRODUCTION FACTOR 2 HOMOLOG"/>
    <property type="match status" value="1"/>
</dbReference>
<dbReference type="SMART" id="SM00879">
    <property type="entry name" value="Brix"/>
    <property type="match status" value="1"/>
</dbReference>
<comment type="caution">
    <text evidence="7">The sequence shown here is derived from an EMBL/GenBank/DDBJ whole genome shotgun (WGS) entry which is preliminary data.</text>
</comment>
<evidence type="ECO:0000256" key="5">
    <source>
        <dbReference type="SAM" id="MobiDB-lite"/>
    </source>
</evidence>
<name>A0A0N0NJ58_9EURO</name>
<dbReference type="OrthoDB" id="407658at2759"/>
<reference evidence="7 8" key="1">
    <citation type="submission" date="2015-06" db="EMBL/GenBank/DDBJ databases">
        <title>Draft genome of the ant-associated black yeast Phialophora attae CBS 131958.</title>
        <authorList>
            <person name="Moreno L.F."/>
            <person name="Stielow B.J."/>
            <person name="de Hoog S."/>
            <person name="Vicente V.A."/>
            <person name="Weiss V.A."/>
            <person name="de Vries M."/>
            <person name="Cruz L.M."/>
            <person name="Souza E.M."/>
        </authorList>
    </citation>
    <scope>NUCLEOTIDE SEQUENCE [LARGE SCALE GENOMIC DNA]</scope>
    <source>
        <strain evidence="7 8">CBS 131958</strain>
    </source>
</reference>
<gene>
    <name evidence="7" type="ORF">AB675_8895</name>
</gene>
<evidence type="ECO:0000256" key="2">
    <source>
        <dbReference type="ARBA" id="ARBA00010782"/>
    </source>
</evidence>
<evidence type="ECO:0000313" key="7">
    <source>
        <dbReference type="EMBL" id="KPI36229.1"/>
    </source>
</evidence>
<feature type="compositionally biased region" description="Acidic residues" evidence="5">
    <location>
        <begin position="315"/>
        <end position="353"/>
    </location>
</feature>
<dbReference type="Pfam" id="PF04427">
    <property type="entry name" value="Brix"/>
    <property type="match status" value="1"/>
</dbReference>
<evidence type="ECO:0000256" key="4">
    <source>
        <dbReference type="RuleBase" id="RU367086"/>
    </source>
</evidence>
<evidence type="ECO:0000259" key="6">
    <source>
        <dbReference type="PROSITE" id="PS50833"/>
    </source>
</evidence>
<organism evidence="7 8">
    <name type="scientific">Cyphellophora attinorum</name>
    <dbReference type="NCBI Taxonomy" id="1664694"/>
    <lineage>
        <taxon>Eukaryota</taxon>
        <taxon>Fungi</taxon>
        <taxon>Dikarya</taxon>
        <taxon>Ascomycota</taxon>
        <taxon>Pezizomycotina</taxon>
        <taxon>Eurotiomycetes</taxon>
        <taxon>Chaetothyriomycetidae</taxon>
        <taxon>Chaetothyriales</taxon>
        <taxon>Cyphellophoraceae</taxon>
        <taxon>Cyphellophora</taxon>
    </lineage>
</organism>
<comment type="similarity">
    <text evidence="2 4">Belongs to the RPF2 family.</text>
</comment>
<dbReference type="STRING" id="1664694.A0A0N0NJ58"/>
<dbReference type="PROSITE" id="PS50833">
    <property type="entry name" value="BRIX"/>
    <property type="match status" value="1"/>
</dbReference>
<keyword evidence="8" id="KW-1185">Reference proteome</keyword>
<dbReference type="PANTHER" id="PTHR12728">
    <property type="entry name" value="BRIX DOMAIN CONTAINING PROTEIN"/>
    <property type="match status" value="1"/>
</dbReference>
<dbReference type="AlphaFoldDB" id="A0A0N0NJ58"/>
<dbReference type="GeneID" id="28741260"/>
<evidence type="ECO:0000256" key="1">
    <source>
        <dbReference type="ARBA" id="ARBA00004604"/>
    </source>
</evidence>
<feature type="compositionally biased region" description="Acidic residues" evidence="5">
    <location>
        <begin position="361"/>
        <end position="380"/>
    </location>
</feature>
<dbReference type="EMBL" id="LFJN01000033">
    <property type="protein sequence ID" value="KPI36229.1"/>
    <property type="molecule type" value="Genomic_DNA"/>
</dbReference>
<comment type="subcellular location">
    <subcellularLocation>
        <location evidence="1 4">Nucleus</location>
        <location evidence="1 4">Nucleolus</location>
    </subcellularLocation>
</comment>
<sequence length="392" mass="43946">MSLLREVKPRNARTARIVKAREPQQIEARKRVLLLHGTKCPQSLATCLTTIAKLTQPYSTKLNKKNDNIHPFENAESLEFLAGKNECGIVVFGTHTKKRPNNVTLLRAFDNRVLDMVELLLITPPELIQVQRRIDIGVEMKPMILFAGSQWEDESSSERAAVFRTLRSQLLDLFQGEEIPSVDVAGLQHVLMIAAGEGANNNSRILDDPADKPVIHLRWYKVNTKKSTSPKVPRVELESVGPIFDFRVGRFREADESVMKEAMKHGRRPNEARTKKNIETDLVGDKIGRVHLGKQDLSQLQTRKMKGLKRSHADLDDEETVTNGVENDEDELLVPDEDLDEDGGMDLDGEDESGASSLGESGDEIDIGDDSDEEMADELVPDSLPKRQKLSR</sequence>
<protein>
    <recommendedName>
        <fullName evidence="4">Ribosome production factor 2 homolog</fullName>
    </recommendedName>
    <alternativeName>
        <fullName evidence="4">Ribosome biogenesis protein RPF2 homolog</fullName>
    </alternativeName>
</protein>
<dbReference type="Proteomes" id="UP000038010">
    <property type="component" value="Unassembled WGS sequence"/>
</dbReference>
<dbReference type="GO" id="GO:0000463">
    <property type="term" value="P:maturation of LSU-rRNA from tricistronic rRNA transcript (SSU-rRNA, 5.8S rRNA, LSU-rRNA)"/>
    <property type="evidence" value="ECO:0007669"/>
    <property type="project" value="TreeGrafter"/>
</dbReference>
<evidence type="ECO:0000313" key="8">
    <source>
        <dbReference type="Proteomes" id="UP000038010"/>
    </source>
</evidence>
<proteinExistence type="inferred from homology"/>
<dbReference type="GO" id="GO:0005730">
    <property type="term" value="C:nucleolus"/>
    <property type="evidence" value="ECO:0007669"/>
    <property type="project" value="UniProtKB-SubCell"/>
</dbReference>
<feature type="region of interest" description="Disordered" evidence="5">
    <location>
        <begin position="303"/>
        <end position="392"/>
    </location>
</feature>
<dbReference type="InterPro" id="IPR039770">
    <property type="entry name" value="Rpf2"/>
</dbReference>
<dbReference type="InterPro" id="IPR007109">
    <property type="entry name" value="Brix"/>
</dbReference>
<dbReference type="VEuPathDB" id="FungiDB:AB675_8895"/>
<evidence type="ECO:0000256" key="3">
    <source>
        <dbReference type="ARBA" id="ARBA00023242"/>
    </source>
</evidence>
<dbReference type="GO" id="GO:0019843">
    <property type="term" value="F:rRNA binding"/>
    <property type="evidence" value="ECO:0007669"/>
    <property type="project" value="UniProtKB-UniRule"/>
</dbReference>